<dbReference type="RefSeq" id="WP_258775905.1">
    <property type="nucleotide sequence ID" value="NZ_JANUGP010000001.1"/>
</dbReference>
<dbReference type="InterPro" id="IPR036388">
    <property type="entry name" value="WH-like_DNA-bd_sf"/>
</dbReference>
<name>A0ABT2AVJ7_9ACTN</name>
<dbReference type="Gene3D" id="1.10.10.10">
    <property type="entry name" value="Winged helix-like DNA-binding domain superfamily/Winged helix DNA-binding domain"/>
    <property type="match status" value="1"/>
</dbReference>
<keyword evidence="3" id="KW-1185">Reference proteome</keyword>
<dbReference type="Gene3D" id="3.30.420.40">
    <property type="match status" value="2"/>
</dbReference>
<dbReference type="InterPro" id="IPR043129">
    <property type="entry name" value="ATPase_NBD"/>
</dbReference>
<organism evidence="2 3">
    <name type="scientific">Streptomyces pyxinicus</name>
    <dbReference type="NCBI Taxonomy" id="2970331"/>
    <lineage>
        <taxon>Bacteria</taxon>
        <taxon>Bacillati</taxon>
        <taxon>Actinomycetota</taxon>
        <taxon>Actinomycetes</taxon>
        <taxon>Kitasatosporales</taxon>
        <taxon>Streptomycetaceae</taxon>
        <taxon>Streptomyces</taxon>
    </lineage>
</organism>
<dbReference type="Pfam" id="PF00480">
    <property type="entry name" value="ROK"/>
    <property type="match status" value="1"/>
</dbReference>
<proteinExistence type="inferred from homology"/>
<evidence type="ECO:0000256" key="1">
    <source>
        <dbReference type="ARBA" id="ARBA00006479"/>
    </source>
</evidence>
<evidence type="ECO:0000313" key="3">
    <source>
        <dbReference type="Proteomes" id="UP001205612"/>
    </source>
</evidence>
<dbReference type="EMBL" id="JANUGP010000001">
    <property type="protein sequence ID" value="MCS0599718.1"/>
    <property type="molecule type" value="Genomic_DNA"/>
</dbReference>
<dbReference type="PANTHER" id="PTHR18964:SF149">
    <property type="entry name" value="BIFUNCTIONAL UDP-N-ACETYLGLUCOSAMINE 2-EPIMERASE_N-ACETYLMANNOSAMINE KINASE"/>
    <property type="match status" value="1"/>
</dbReference>
<sequence>MPPSPAVSADVGRHNMSLVLRSLADHEPCARSEIRARTGLVSGTVTTMTEELAARGLVQETGSVSGGGRGRPRRLLRTVPQRVRTVAVQLSSGSVMGEVRDLAGQVLWAKTDEHGTAAGDIDELVARAGRMLDAAIETAEDDPRVHVPAPVVVVPGLLRSDATVVASLELGLGQTDLRTPLTRRLRRPRDLALMNTGRLGALSEYAAHPPDARPHAMAYVNGLEGVGGTVLLDGDFYGGAHGLAGECGHITVDMNGPRCGCGARGCLDLYLGLTAILTRVGLPTEDPARSLGELVDRLERAEPTACEALDTAGRALAGAMATMASYTDLDLVVLGGVLPRLFPWLEPHLDELVTARSRVTPEFNPKVALARYGKEAPRRGAWLHSRGLVLDDPSRVPYV</sequence>
<dbReference type="PANTHER" id="PTHR18964">
    <property type="entry name" value="ROK (REPRESSOR, ORF, KINASE) FAMILY"/>
    <property type="match status" value="1"/>
</dbReference>
<comment type="caution">
    <text evidence="2">The sequence shown here is derived from an EMBL/GenBank/DDBJ whole genome shotgun (WGS) entry which is preliminary data.</text>
</comment>
<evidence type="ECO:0000313" key="2">
    <source>
        <dbReference type="EMBL" id="MCS0599718.1"/>
    </source>
</evidence>
<dbReference type="InterPro" id="IPR036390">
    <property type="entry name" value="WH_DNA-bd_sf"/>
</dbReference>
<dbReference type="SUPFAM" id="SSF46785">
    <property type="entry name" value="Winged helix' DNA-binding domain"/>
    <property type="match status" value="1"/>
</dbReference>
<dbReference type="SUPFAM" id="SSF53067">
    <property type="entry name" value="Actin-like ATPase domain"/>
    <property type="match status" value="1"/>
</dbReference>
<reference evidence="2 3" key="1">
    <citation type="submission" date="2022-08" db="EMBL/GenBank/DDBJ databases">
        <authorList>
            <person name="Somphong A."/>
            <person name="Phongsopitanun W."/>
        </authorList>
    </citation>
    <scope>NUCLEOTIDE SEQUENCE [LARGE SCALE GENOMIC DNA]</scope>
    <source>
        <strain evidence="2 3">LP11</strain>
    </source>
</reference>
<accession>A0ABT2AVJ7</accession>
<comment type="similarity">
    <text evidence="1">Belongs to the ROK (NagC/XylR) family.</text>
</comment>
<gene>
    <name evidence="2" type="ORF">NX794_00445</name>
</gene>
<dbReference type="InterPro" id="IPR000600">
    <property type="entry name" value="ROK"/>
</dbReference>
<dbReference type="Proteomes" id="UP001205612">
    <property type="component" value="Unassembled WGS sequence"/>
</dbReference>
<protein>
    <submittedName>
        <fullName evidence="2">ROK family transcriptional regulator</fullName>
    </submittedName>
</protein>